<proteinExistence type="predicted"/>
<dbReference type="RefSeq" id="WP_198916616.1">
    <property type="nucleotide sequence ID" value="NZ_JAEKPD010000010.1"/>
</dbReference>
<protein>
    <submittedName>
        <fullName evidence="1">NAD(P)-binding protein</fullName>
    </submittedName>
</protein>
<sequence>MTRIAIIGAGMAGLTAARHLLDAGAEVTVFDKSRGVGGRLATRRSDVGAFDHGAPLVQGDGAGFAEAMDGLASAERHGDGWRGLPGMSGLLKPWLAGAIHVPGCRIVRIEKRVLVDETDARHGPFDAVIVAVPAPQALDLTGQDALAQVVMDPVWTVLAAWDGAGAEDPDPVAPLDKILLQRGPGFRWIAHARAEWSRANLERTKADIAAELLTSLVRALGQVEAPIHLDAHRWRYARVARPLGAPFLDCGDGVLAGGDWALGPDAGHAFASGRAMAREIASRTLSAADQVG</sequence>
<dbReference type="InterPro" id="IPR036188">
    <property type="entry name" value="FAD/NAD-bd_sf"/>
</dbReference>
<dbReference type="Gene3D" id="3.50.50.60">
    <property type="entry name" value="FAD/NAD(P)-binding domain"/>
    <property type="match status" value="1"/>
</dbReference>
<dbReference type="AlphaFoldDB" id="A0A934IFI8"/>
<evidence type="ECO:0000313" key="2">
    <source>
        <dbReference type="Proteomes" id="UP000642488"/>
    </source>
</evidence>
<dbReference type="Proteomes" id="UP000642488">
    <property type="component" value="Unassembled WGS sequence"/>
</dbReference>
<dbReference type="PANTHER" id="PTHR16128">
    <property type="entry name" value="FAD/NAD(P)-BINDING OXIDOREDUCTASE FAMILY PROTEIN"/>
    <property type="match status" value="1"/>
</dbReference>
<dbReference type="Pfam" id="PF13450">
    <property type="entry name" value="NAD_binding_8"/>
    <property type="match status" value="1"/>
</dbReference>
<reference evidence="1" key="1">
    <citation type="submission" date="2020-12" db="EMBL/GenBank/DDBJ databases">
        <title>Bacterial taxonomy.</title>
        <authorList>
            <person name="Pan X."/>
        </authorList>
    </citation>
    <scope>NUCLEOTIDE SEQUENCE</scope>
    <source>
        <strain evidence="1">KCTC 52957</strain>
    </source>
</reference>
<gene>
    <name evidence="1" type="ORF">ILP92_11890</name>
</gene>
<name>A0A934IFI8_9RHOB</name>
<dbReference type="EMBL" id="JAEKPD010000010">
    <property type="protein sequence ID" value="MBJ3763447.1"/>
    <property type="molecule type" value="Genomic_DNA"/>
</dbReference>
<accession>A0A934IFI8</accession>
<comment type="caution">
    <text evidence="1">The sequence shown here is derived from an EMBL/GenBank/DDBJ whole genome shotgun (WGS) entry which is preliminary data.</text>
</comment>
<dbReference type="PRINTS" id="PR00419">
    <property type="entry name" value="ADXRDTASE"/>
</dbReference>
<organism evidence="1 2">
    <name type="scientific">Palleronia pontilimi</name>
    <dbReference type="NCBI Taxonomy" id="1964209"/>
    <lineage>
        <taxon>Bacteria</taxon>
        <taxon>Pseudomonadati</taxon>
        <taxon>Pseudomonadota</taxon>
        <taxon>Alphaproteobacteria</taxon>
        <taxon>Rhodobacterales</taxon>
        <taxon>Roseobacteraceae</taxon>
        <taxon>Palleronia</taxon>
    </lineage>
</organism>
<evidence type="ECO:0000313" key="1">
    <source>
        <dbReference type="EMBL" id="MBJ3763447.1"/>
    </source>
</evidence>
<dbReference type="PANTHER" id="PTHR16128:SF5">
    <property type="entry name" value="FAD_NAD(P)-BINDING OXIDOREDUCTASE FAMILY PROTEIN"/>
    <property type="match status" value="1"/>
</dbReference>
<dbReference type="Gene3D" id="3.90.660.10">
    <property type="match status" value="1"/>
</dbReference>
<dbReference type="SUPFAM" id="SSF51905">
    <property type="entry name" value="FAD/NAD(P)-binding domain"/>
    <property type="match status" value="1"/>
</dbReference>
<keyword evidence="2" id="KW-1185">Reference proteome</keyword>